<reference evidence="1 2" key="1">
    <citation type="submission" date="2023-09" db="EMBL/GenBank/DDBJ databases">
        <authorList>
            <person name="Wang M."/>
        </authorList>
    </citation>
    <scope>NUCLEOTIDE SEQUENCE [LARGE SCALE GENOMIC DNA]</scope>
    <source>
        <strain evidence="1">GT-2023</strain>
        <tissue evidence="1">Liver</tissue>
    </source>
</reference>
<protein>
    <recommendedName>
        <fullName evidence="3">Secreted protein</fullName>
    </recommendedName>
</protein>
<evidence type="ECO:0000313" key="2">
    <source>
        <dbReference type="Proteomes" id="UP001558613"/>
    </source>
</evidence>
<comment type="caution">
    <text evidence="1">The sequence shown here is derived from an EMBL/GenBank/DDBJ whole genome shotgun (WGS) entry which is preliminary data.</text>
</comment>
<evidence type="ECO:0008006" key="3">
    <source>
        <dbReference type="Google" id="ProtNLM"/>
    </source>
</evidence>
<dbReference type="EMBL" id="JAYMGO010000001">
    <property type="protein sequence ID" value="KAL1282647.1"/>
    <property type="molecule type" value="Genomic_DNA"/>
</dbReference>
<accession>A0ABR3P036</accession>
<organism evidence="1 2">
    <name type="scientific">Cirrhinus molitorella</name>
    <name type="common">mud carp</name>
    <dbReference type="NCBI Taxonomy" id="172907"/>
    <lineage>
        <taxon>Eukaryota</taxon>
        <taxon>Metazoa</taxon>
        <taxon>Chordata</taxon>
        <taxon>Craniata</taxon>
        <taxon>Vertebrata</taxon>
        <taxon>Euteleostomi</taxon>
        <taxon>Actinopterygii</taxon>
        <taxon>Neopterygii</taxon>
        <taxon>Teleostei</taxon>
        <taxon>Ostariophysi</taxon>
        <taxon>Cypriniformes</taxon>
        <taxon>Cyprinidae</taxon>
        <taxon>Labeoninae</taxon>
        <taxon>Labeonini</taxon>
        <taxon>Cirrhinus</taxon>
    </lineage>
</organism>
<keyword evidence="2" id="KW-1185">Reference proteome</keyword>
<gene>
    <name evidence="1" type="ORF">QQF64_001450</name>
</gene>
<proteinExistence type="predicted"/>
<sequence>MLGNYCVYVCFSLSSLPLNTLNSFLEWRGCSGRRHTGSPLSQTANQCARAVLPPPPGPVLPELLCVKPGGDCCPPPLCFNGCQRRRIVGE</sequence>
<name>A0ABR3P036_9TELE</name>
<evidence type="ECO:0000313" key="1">
    <source>
        <dbReference type="EMBL" id="KAL1282647.1"/>
    </source>
</evidence>
<dbReference type="Proteomes" id="UP001558613">
    <property type="component" value="Unassembled WGS sequence"/>
</dbReference>